<sequence>MKFEVGHYLCGKSKVGGHFQQRQAENRYSFVVLSGILFRSGEVKWLRGPERYPRGLVGVDRSSSGHGGELSWWVPPLIYVVHPLVTIDCGVPRLVTNLTCWARAGVWVPRLGILRVVEITSASTVVILKTSSSTSMLVVTASTSSSVSIELALLRRSSSVFIKEERAYFLSYSTGFTEQKLARAWDWIFNVVKQRISIKNSSDLEFPHKGQRKGLTW</sequence>
<evidence type="ECO:0000313" key="1">
    <source>
        <dbReference type="EMBL" id="SPD09383.1"/>
    </source>
</evidence>
<dbReference type="AlphaFoldDB" id="A0A2N9HCB1"/>
<reference evidence="1" key="1">
    <citation type="submission" date="2018-02" db="EMBL/GenBank/DDBJ databases">
        <authorList>
            <person name="Cohen D.B."/>
            <person name="Kent A.D."/>
        </authorList>
    </citation>
    <scope>NUCLEOTIDE SEQUENCE</scope>
</reference>
<gene>
    <name evidence="1" type="ORF">FSB_LOCUS37265</name>
</gene>
<dbReference type="EMBL" id="OIVN01003190">
    <property type="protein sequence ID" value="SPD09383.1"/>
    <property type="molecule type" value="Genomic_DNA"/>
</dbReference>
<protein>
    <submittedName>
        <fullName evidence="1">Uncharacterized protein</fullName>
    </submittedName>
</protein>
<proteinExistence type="predicted"/>
<accession>A0A2N9HCB1</accession>
<organism evidence="1">
    <name type="scientific">Fagus sylvatica</name>
    <name type="common">Beechnut</name>
    <dbReference type="NCBI Taxonomy" id="28930"/>
    <lineage>
        <taxon>Eukaryota</taxon>
        <taxon>Viridiplantae</taxon>
        <taxon>Streptophyta</taxon>
        <taxon>Embryophyta</taxon>
        <taxon>Tracheophyta</taxon>
        <taxon>Spermatophyta</taxon>
        <taxon>Magnoliopsida</taxon>
        <taxon>eudicotyledons</taxon>
        <taxon>Gunneridae</taxon>
        <taxon>Pentapetalae</taxon>
        <taxon>rosids</taxon>
        <taxon>fabids</taxon>
        <taxon>Fagales</taxon>
        <taxon>Fagaceae</taxon>
        <taxon>Fagus</taxon>
    </lineage>
</organism>
<name>A0A2N9HCB1_FAGSY</name>